<keyword evidence="3" id="KW-0479">Metal-binding</keyword>
<dbReference type="OrthoDB" id="796510at2"/>
<gene>
    <name evidence="4" type="ORF">E4T82_08815</name>
</gene>
<proteinExistence type="predicted"/>
<evidence type="ECO:0000256" key="1">
    <source>
        <dbReference type="ARBA" id="ARBA00022676"/>
    </source>
</evidence>
<dbReference type="SUPFAM" id="SSF53448">
    <property type="entry name" value="Nucleotide-diphospho-sugar transferases"/>
    <property type="match status" value="1"/>
</dbReference>
<evidence type="ECO:0000256" key="3">
    <source>
        <dbReference type="ARBA" id="ARBA00022723"/>
    </source>
</evidence>
<evidence type="ECO:0000313" key="5">
    <source>
        <dbReference type="Proteomes" id="UP000297253"/>
    </source>
</evidence>
<sequence length="410" mass="47347">MKSKQKAAIVLAGDYGYLRQIESTLKSLCSHNREIKVYIFNQDIPSEWFRATRRQLARIGSELVDIKLLDSRLDRDWTAGFEHINYMAFARYFIPEYVVEDRVLYLDSDLIVTGEICHLFDLDLGENYLAAVAALHGMTSLFNSGVLLIDNKRWKEEKVFEQLIERTRRDWQQVPEGDQSILNSLFSGRWLALDQTYNFPIGYDYGAYVRGELGVFDLPITPLPLVLHYISPDKPWNTFSSGRLRQIWWDYAMLEWEEIVAKVGGGVRAVPTLSTRLHLFTLTNSHLLEHIEQLVVSLPDCCFHIGAYTAMSGTLARLAQYENVRLYPKIMRVTIEDLMEKADLYLDINRGGKFEDVLGEVRDKGREILSFDTTVGDYTTMTFPATQPQGVVEFLEGYKREEKNKNLMKH</sequence>
<reference evidence="4 5" key="1">
    <citation type="submission" date="2019-03" db="EMBL/GenBank/DDBJ databases">
        <title>Diversity of the mouse oral microbiome.</title>
        <authorList>
            <person name="Joseph S."/>
            <person name="Aduse-Opoku J."/>
            <person name="Curtis M."/>
            <person name="Wade W."/>
            <person name="Hashim A."/>
        </authorList>
    </citation>
    <scope>NUCLEOTIDE SEQUENCE [LARGE SCALE GENOMIC DNA]</scope>
    <source>
        <strain evidence="4 5">WM131</strain>
    </source>
</reference>
<dbReference type="CDD" id="cd04194">
    <property type="entry name" value="GT8_A4GalT_like"/>
    <property type="match status" value="1"/>
</dbReference>
<evidence type="ECO:0000313" key="4">
    <source>
        <dbReference type="EMBL" id="TFU97318.1"/>
    </source>
</evidence>
<dbReference type="InterPro" id="IPR050748">
    <property type="entry name" value="Glycosyltrans_8_dom-fam"/>
</dbReference>
<dbReference type="Gene3D" id="3.90.550.10">
    <property type="entry name" value="Spore Coat Polysaccharide Biosynthesis Protein SpsA, Chain A"/>
    <property type="match status" value="1"/>
</dbReference>
<accession>A0A4Y9JAX1</accession>
<dbReference type="InterPro" id="IPR002495">
    <property type="entry name" value="Glyco_trans_8"/>
</dbReference>
<name>A0A4Y9JAX1_9STRE</name>
<evidence type="ECO:0000256" key="2">
    <source>
        <dbReference type="ARBA" id="ARBA00022679"/>
    </source>
</evidence>
<keyword evidence="2 4" id="KW-0808">Transferase</keyword>
<dbReference type="GO" id="GO:0046872">
    <property type="term" value="F:metal ion binding"/>
    <property type="evidence" value="ECO:0007669"/>
    <property type="project" value="UniProtKB-KW"/>
</dbReference>
<protein>
    <submittedName>
        <fullName evidence="4">Family 8 glycosyl transferase</fullName>
    </submittedName>
</protein>
<dbReference type="EMBL" id="SPPD01000013">
    <property type="protein sequence ID" value="TFU97318.1"/>
    <property type="molecule type" value="Genomic_DNA"/>
</dbReference>
<dbReference type="GO" id="GO:0016757">
    <property type="term" value="F:glycosyltransferase activity"/>
    <property type="evidence" value="ECO:0007669"/>
    <property type="project" value="UniProtKB-KW"/>
</dbReference>
<dbReference type="RefSeq" id="WP_135182465.1">
    <property type="nucleotide sequence ID" value="NZ_JADGKZ010000013.1"/>
</dbReference>
<dbReference type="PANTHER" id="PTHR13778:SF47">
    <property type="entry name" value="LIPOPOLYSACCHARIDE 1,3-GALACTOSYLTRANSFERASE"/>
    <property type="match status" value="1"/>
</dbReference>
<comment type="caution">
    <text evidence="4">The sequence shown here is derived from an EMBL/GenBank/DDBJ whole genome shotgun (WGS) entry which is preliminary data.</text>
</comment>
<organism evidence="4 5">
    <name type="scientific">Streptococcus cuniculi</name>
    <dbReference type="NCBI Taxonomy" id="1432788"/>
    <lineage>
        <taxon>Bacteria</taxon>
        <taxon>Bacillati</taxon>
        <taxon>Bacillota</taxon>
        <taxon>Bacilli</taxon>
        <taxon>Lactobacillales</taxon>
        <taxon>Streptococcaceae</taxon>
        <taxon>Streptococcus</taxon>
    </lineage>
</organism>
<dbReference type="Proteomes" id="UP000297253">
    <property type="component" value="Unassembled WGS sequence"/>
</dbReference>
<dbReference type="PANTHER" id="PTHR13778">
    <property type="entry name" value="GLYCOSYLTRANSFERASE 8 DOMAIN-CONTAINING PROTEIN"/>
    <property type="match status" value="1"/>
</dbReference>
<dbReference type="InterPro" id="IPR029044">
    <property type="entry name" value="Nucleotide-diphossugar_trans"/>
</dbReference>
<keyword evidence="1" id="KW-0328">Glycosyltransferase</keyword>
<dbReference type="AlphaFoldDB" id="A0A4Y9JAX1"/>
<dbReference type="Pfam" id="PF01501">
    <property type="entry name" value="Glyco_transf_8"/>
    <property type="match status" value="1"/>
</dbReference>